<dbReference type="AlphaFoldDB" id="A0A6J6ULY5"/>
<organism evidence="2">
    <name type="scientific">freshwater metagenome</name>
    <dbReference type="NCBI Taxonomy" id="449393"/>
    <lineage>
        <taxon>unclassified sequences</taxon>
        <taxon>metagenomes</taxon>
        <taxon>ecological metagenomes</taxon>
    </lineage>
</organism>
<proteinExistence type="predicted"/>
<accession>A0A6J6ULY5</accession>
<feature type="region of interest" description="Disordered" evidence="1">
    <location>
        <begin position="173"/>
        <end position="246"/>
    </location>
</feature>
<reference evidence="2" key="1">
    <citation type="submission" date="2020-05" db="EMBL/GenBank/DDBJ databases">
        <authorList>
            <person name="Chiriac C."/>
            <person name="Salcher M."/>
            <person name="Ghai R."/>
            <person name="Kavagutti S V."/>
        </authorList>
    </citation>
    <scope>NUCLEOTIDE SEQUENCE</scope>
</reference>
<feature type="compositionally biased region" description="Polar residues" evidence="1">
    <location>
        <begin position="173"/>
        <end position="182"/>
    </location>
</feature>
<gene>
    <name evidence="2" type="ORF">UFOPK2766_02199</name>
</gene>
<evidence type="ECO:0000256" key="1">
    <source>
        <dbReference type="SAM" id="MobiDB-lite"/>
    </source>
</evidence>
<sequence>MHQLSRTRGTQFSSAGHVVAQVVAAAVAAIVLLAGAVGFAPVVGAQSCTGSVSTSVTAASLPGGSWSVDGGCLASDSFFEYSNTEGRAQVAVSSVTYADGHAGRVAVGMLVMAGGTALSIVGVEDSATGLVKWSAVLGTAEQVGDQTTVAGSGIMVFPLESVEVSASITGTGTNIATLKNNSTLPTEPTTTEPTGTSPTTTAPTTTTSLAPFSEVNQPLPAPNVEDVGRTDAAAADTGPIDTSATG</sequence>
<name>A0A6J6ULY5_9ZZZZ</name>
<dbReference type="EMBL" id="CAEZYU010000153">
    <property type="protein sequence ID" value="CAB4760762.1"/>
    <property type="molecule type" value="Genomic_DNA"/>
</dbReference>
<protein>
    <submittedName>
        <fullName evidence="2">Unannotated protein</fullName>
    </submittedName>
</protein>
<evidence type="ECO:0000313" key="2">
    <source>
        <dbReference type="EMBL" id="CAB4760762.1"/>
    </source>
</evidence>
<feature type="compositionally biased region" description="Low complexity" evidence="1">
    <location>
        <begin position="183"/>
        <end position="211"/>
    </location>
</feature>